<gene>
    <name evidence="2" type="ORF">GCWU0000282_002406</name>
</gene>
<feature type="transmembrane region" description="Helical" evidence="1">
    <location>
        <begin position="12"/>
        <end position="31"/>
    </location>
</feature>
<comment type="caution">
    <text evidence="2">The sequence shown here is derived from an EMBL/GenBank/DDBJ whole genome shotgun (WGS) entry which is preliminary data.</text>
</comment>
<feature type="transmembrane region" description="Helical" evidence="1">
    <location>
        <begin position="96"/>
        <end position="124"/>
    </location>
</feature>
<keyword evidence="1" id="KW-0812">Transmembrane</keyword>
<dbReference type="EMBL" id="ACIL03000016">
    <property type="protein sequence ID" value="ESL02272.1"/>
    <property type="molecule type" value="Genomic_DNA"/>
</dbReference>
<reference evidence="2 3" key="1">
    <citation type="submission" date="2013-06" db="EMBL/GenBank/DDBJ databases">
        <authorList>
            <person name="Weinstock G."/>
            <person name="Sodergren E."/>
            <person name="Clifton S."/>
            <person name="Fulton L."/>
            <person name="Fulton B."/>
            <person name="Courtney L."/>
            <person name="Fronick C."/>
            <person name="Harrison M."/>
            <person name="Strong C."/>
            <person name="Farmer C."/>
            <person name="Delahaunty K."/>
            <person name="Markovic C."/>
            <person name="Hall O."/>
            <person name="Minx P."/>
            <person name="Tomlinson C."/>
            <person name="Mitreva M."/>
            <person name="Nelson J."/>
            <person name="Hou S."/>
            <person name="Wollam A."/>
            <person name="Pepin K.H."/>
            <person name="Johnson M."/>
            <person name="Bhonagiri V."/>
            <person name="Nash W.E."/>
            <person name="Warren W."/>
            <person name="Chinwalla A."/>
            <person name="Mardis E.R."/>
            <person name="Wilson R.K."/>
        </authorList>
    </citation>
    <scope>NUCLEOTIDE SEQUENCE [LARGE SCALE GENOMIC DNA]</scope>
    <source>
        <strain evidence="2 3">ATCC 51271</strain>
    </source>
</reference>
<dbReference type="RefSeq" id="WP_023355266.1">
    <property type="nucleotide sequence ID" value="NZ_KI535369.1"/>
</dbReference>
<sequence length="131" mass="14812">MKFILRTVINIVILYPLIILCAKTIMSDLFIGGTLGVLFQSLITFILLYIVNLLLNKVEFLRLSMAKNLWSIKLGILILGLYLLGRELLVEHAIEYGVLGGFSLLFAIDCLIMLVLSITLDIILKRLKVEF</sequence>
<evidence type="ECO:0000256" key="1">
    <source>
        <dbReference type="SAM" id="Phobius"/>
    </source>
</evidence>
<accession>V2Y2I7</accession>
<feature type="transmembrane region" description="Helical" evidence="1">
    <location>
        <begin position="37"/>
        <end position="55"/>
    </location>
</feature>
<dbReference type="Proteomes" id="UP000018227">
    <property type="component" value="Unassembled WGS sequence"/>
</dbReference>
<name>V2Y2I7_9FIRM</name>
<evidence type="ECO:0000313" key="3">
    <source>
        <dbReference type="Proteomes" id="UP000018227"/>
    </source>
</evidence>
<keyword evidence="1" id="KW-1133">Transmembrane helix</keyword>
<evidence type="ECO:0000313" key="2">
    <source>
        <dbReference type="EMBL" id="ESL02272.1"/>
    </source>
</evidence>
<dbReference type="HOGENOM" id="CLU_1923793_0_0_9"/>
<protein>
    <submittedName>
        <fullName evidence="2">Uncharacterized protein</fullName>
    </submittedName>
</protein>
<proteinExistence type="predicted"/>
<keyword evidence="1" id="KW-0472">Membrane</keyword>
<organism evidence="2 3">
    <name type="scientific">Catonella morbi ATCC 51271</name>
    <dbReference type="NCBI Taxonomy" id="592026"/>
    <lineage>
        <taxon>Bacteria</taxon>
        <taxon>Bacillati</taxon>
        <taxon>Bacillota</taxon>
        <taxon>Clostridia</taxon>
        <taxon>Lachnospirales</taxon>
        <taxon>Lachnospiraceae</taxon>
        <taxon>Catonella</taxon>
    </lineage>
</organism>
<feature type="transmembrane region" description="Helical" evidence="1">
    <location>
        <begin position="67"/>
        <end position="84"/>
    </location>
</feature>
<dbReference type="AlphaFoldDB" id="V2Y2I7"/>
<dbReference type="STRING" id="592026.GCWU0000282_002406"/>
<keyword evidence="3" id="KW-1185">Reference proteome</keyword>